<reference evidence="2" key="1">
    <citation type="submission" date="2016-04" db="EMBL/GenBank/DDBJ databases">
        <authorList>
            <person name="Guldener U."/>
            <person name="Guldener U."/>
        </authorList>
    </citation>
    <scope>NUCLEOTIDE SEQUENCE [LARGE SCALE GENOMIC DNA]</scope>
    <source>
        <strain evidence="2">UB2112</strain>
    </source>
</reference>
<evidence type="ECO:0000313" key="2">
    <source>
        <dbReference type="Proteomes" id="UP000179920"/>
    </source>
</evidence>
<gene>
    <name evidence="1" type="ORF">UBRO_20497</name>
</gene>
<proteinExistence type="predicted"/>
<accession>A0A1K0FYF8</accession>
<evidence type="ECO:0000313" key="1">
    <source>
        <dbReference type="EMBL" id="SAM73358.1"/>
    </source>
</evidence>
<sequence length="192" mass="21388">MPWLISQFMHTTHPIRSLTPDAHFRSSAQSLLHRPCDILRRPCDTQCLSRVFCADPVTLPIRILALASAALGLHLSAKKTFAGLTCLEILGIEIDSVTQTVGITAEQRANTLSQCQKLIKCGTADLLDMQSISGLLHFHKGRPGRLFPCGMAFLRRLYECTHCSPRPSSCHWIMVRHYGLVTIPTPCQTHMD</sequence>
<organism evidence="1 2">
    <name type="scientific">Ustilago bromivora</name>
    <dbReference type="NCBI Taxonomy" id="307758"/>
    <lineage>
        <taxon>Eukaryota</taxon>
        <taxon>Fungi</taxon>
        <taxon>Dikarya</taxon>
        <taxon>Basidiomycota</taxon>
        <taxon>Ustilaginomycotina</taxon>
        <taxon>Ustilaginomycetes</taxon>
        <taxon>Ustilaginales</taxon>
        <taxon>Ustilaginaceae</taxon>
        <taxon>Ustilago</taxon>
    </lineage>
</organism>
<dbReference type="Proteomes" id="UP000179920">
    <property type="component" value="Chromosome II"/>
</dbReference>
<dbReference type="EMBL" id="LT558118">
    <property type="protein sequence ID" value="SAM73358.1"/>
    <property type="molecule type" value="Genomic_DNA"/>
</dbReference>
<protein>
    <submittedName>
        <fullName evidence="1">Uncharacterized protein</fullName>
    </submittedName>
</protein>
<dbReference type="AlphaFoldDB" id="A0A1K0FYF8"/>
<name>A0A1K0FYF8_9BASI</name>